<organism evidence="2 3">
    <name type="scientific">Lepidopterella palustris CBS 459.81</name>
    <dbReference type="NCBI Taxonomy" id="1314670"/>
    <lineage>
        <taxon>Eukaryota</taxon>
        <taxon>Fungi</taxon>
        <taxon>Dikarya</taxon>
        <taxon>Ascomycota</taxon>
        <taxon>Pezizomycotina</taxon>
        <taxon>Dothideomycetes</taxon>
        <taxon>Pleosporomycetidae</taxon>
        <taxon>Mytilinidiales</taxon>
        <taxon>Argynnaceae</taxon>
        <taxon>Lepidopterella</taxon>
    </lineage>
</organism>
<dbReference type="EMBL" id="KV744819">
    <property type="protein sequence ID" value="OCK85433.1"/>
    <property type="molecule type" value="Genomic_DNA"/>
</dbReference>
<feature type="transmembrane region" description="Helical" evidence="1">
    <location>
        <begin position="203"/>
        <end position="231"/>
    </location>
</feature>
<evidence type="ECO:0000313" key="2">
    <source>
        <dbReference type="EMBL" id="OCK85433.1"/>
    </source>
</evidence>
<keyword evidence="1" id="KW-1133">Transmembrane helix</keyword>
<keyword evidence="1" id="KW-0472">Membrane</keyword>
<feature type="transmembrane region" description="Helical" evidence="1">
    <location>
        <begin position="238"/>
        <end position="261"/>
    </location>
</feature>
<protein>
    <submittedName>
        <fullName evidence="2">Uncharacterized protein</fullName>
    </submittedName>
</protein>
<name>A0A8E2EKF2_9PEZI</name>
<dbReference type="AlphaFoldDB" id="A0A8E2EKF2"/>
<keyword evidence="1" id="KW-0812">Transmembrane</keyword>
<dbReference type="Proteomes" id="UP000250266">
    <property type="component" value="Unassembled WGS sequence"/>
</dbReference>
<accession>A0A8E2EKF2</accession>
<proteinExistence type="predicted"/>
<evidence type="ECO:0000313" key="3">
    <source>
        <dbReference type="Proteomes" id="UP000250266"/>
    </source>
</evidence>
<evidence type="ECO:0000256" key="1">
    <source>
        <dbReference type="SAM" id="Phobius"/>
    </source>
</evidence>
<keyword evidence="3" id="KW-1185">Reference proteome</keyword>
<reference evidence="2 3" key="1">
    <citation type="journal article" date="2016" name="Nat. Commun.">
        <title>Ectomycorrhizal ecology is imprinted in the genome of the dominant symbiotic fungus Cenococcum geophilum.</title>
        <authorList>
            <consortium name="DOE Joint Genome Institute"/>
            <person name="Peter M."/>
            <person name="Kohler A."/>
            <person name="Ohm R.A."/>
            <person name="Kuo A."/>
            <person name="Krutzmann J."/>
            <person name="Morin E."/>
            <person name="Arend M."/>
            <person name="Barry K.W."/>
            <person name="Binder M."/>
            <person name="Choi C."/>
            <person name="Clum A."/>
            <person name="Copeland A."/>
            <person name="Grisel N."/>
            <person name="Haridas S."/>
            <person name="Kipfer T."/>
            <person name="LaButti K."/>
            <person name="Lindquist E."/>
            <person name="Lipzen A."/>
            <person name="Maire R."/>
            <person name="Meier B."/>
            <person name="Mihaltcheva S."/>
            <person name="Molinier V."/>
            <person name="Murat C."/>
            <person name="Poggeler S."/>
            <person name="Quandt C.A."/>
            <person name="Sperisen C."/>
            <person name="Tritt A."/>
            <person name="Tisserant E."/>
            <person name="Crous P.W."/>
            <person name="Henrissat B."/>
            <person name="Nehls U."/>
            <person name="Egli S."/>
            <person name="Spatafora J.W."/>
            <person name="Grigoriev I.V."/>
            <person name="Martin F.M."/>
        </authorList>
    </citation>
    <scope>NUCLEOTIDE SEQUENCE [LARGE SCALE GENOMIC DNA]</scope>
    <source>
        <strain evidence="2 3">CBS 459.81</strain>
    </source>
</reference>
<sequence>MFLGLPDSYSLCCYLITRSETKDSNSKQTSRSFNSFAFPTSTNSYTLREFLLSLSFHSSTQFLKVLLEAFSHTISEATMDICARNPLQSDLSQNDLSRNDHSQNNPSANCPASLQAQLITPGQIEPLRDFITTSVLATNDDAPVYELEATVSGNNSRHNRSIVKAIDTFASPDIDLERGAHRGGSGVGVATACVMCGSKTLTLITLILFLFGAASFMIACGFGACVVLGLLIRLLMFIWYNLLPTLLGFFLSLVGCVPRILLWCMEPALDFVFGKTEIVAAAFGPMR</sequence>
<gene>
    <name evidence="2" type="ORF">K432DRAFT_377671</name>
</gene>